<dbReference type="Proteomes" id="UP000317648">
    <property type="component" value="Chromosome"/>
</dbReference>
<feature type="active site" evidence="5 6">
    <location>
        <position position="205"/>
    </location>
</feature>
<keyword evidence="2 5" id="KW-0145">Chemotaxis</keyword>
<keyword evidence="11" id="KW-1185">Reference proteome</keyword>
<protein>
    <recommendedName>
        <fullName evidence="5">Protein-glutamate methylesterase/protein-glutamine glutaminase</fullName>
        <ecNumber evidence="5">3.1.1.61</ecNumber>
        <ecNumber evidence="5">3.5.1.44</ecNumber>
    </recommendedName>
</protein>
<dbReference type="GO" id="GO:0006935">
    <property type="term" value="P:chemotaxis"/>
    <property type="evidence" value="ECO:0007669"/>
    <property type="project" value="UniProtKB-UniRule"/>
</dbReference>
<dbReference type="GO" id="GO:0000156">
    <property type="term" value="F:phosphorelay response regulator activity"/>
    <property type="evidence" value="ECO:0007669"/>
    <property type="project" value="InterPro"/>
</dbReference>
<feature type="domain" description="Response regulatory" evidence="8">
    <location>
        <begin position="7"/>
        <end position="124"/>
    </location>
</feature>
<dbReference type="NCBIfam" id="NF001965">
    <property type="entry name" value="PRK00742.1"/>
    <property type="match status" value="1"/>
</dbReference>
<name>A0A518DUB0_9BACT</name>
<keyword evidence="5 7" id="KW-0597">Phosphoprotein</keyword>
<dbReference type="SMART" id="SM00448">
    <property type="entry name" value="REC"/>
    <property type="match status" value="1"/>
</dbReference>
<dbReference type="PANTHER" id="PTHR42872:SF6">
    <property type="entry name" value="PROTEIN-GLUTAMATE METHYLESTERASE_PROTEIN-GLUTAMINE GLUTAMINASE"/>
    <property type="match status" value="1"/>
</dbReference>
<accession>A0A518DUB0</accession>
<dbReference type="PROSITE" id="PS50110">
    <property type="entry name" value="RESPONSE_REGULATORY"/>
    <property type="match status" value="1"/>
</dbReference>
<keyword evidence="1 5" id="KW-0963">Cytoplasm</keyword>
<dbReference type="PIRSF" id="PIRSF000876">
    <property type="entry name" value="RR_chemtxs_CheB"/>
    <property type="match status" value="1"/>
</dbReference>
<proteinExistence type="inferred from homology"/>
<feature type="domain" description="CheB-type methylesterase" evidence="9">
    <location>
        <begin position="168"/>
        <end position="354"/>
    </location>
</feature>
<evidence type="ECO:0000256" key="3">
    <source>
        <dbReference type="ARBA" id="ARBA00022801"/>
    </source>
</evidence>
<organism evidence="10 11">
    <name type="scientific">Lignipirellula cremea</name>
    <dbReference type="NCBI Taxonomy" id="2528010"/>
    <lineage>
        <taxon>Bacteria</taxon>
        <taxon>Pseudomonadati</taxon>
        <taxon>Planctomycetota</taxon>
        <taxon>Planctomycetia</taxon>
        <taxon>Pirellulales</taxon>
        <taxon>Pirellulaceae</taxon>
        <taxon>Lignipirellula</taxon>
    </lineage>
</organism>
<evidence type="ECO:0000256" key="4">
    <source>
        <dbReference type="ARBA" id="ARBA00048267"/>
    </source>
</evidence>
<feature type="active site" evidence="5 6">
    <location>
        <position position="301"/>
    </location>
</feature>
<dbReference type="GO" id="GO:0008984">
    <property type="term" value="F:protein-glutamate methylesterase activity"/>
    <property type="evidence" value="ECO:0007669"/>
    <property type="project" value="UniProtKB-UniRule"/>
</dbReference>
<evidence type="ECO:0000256" key="1">
    <source>
        <dbReference type="ARBA" id="ARBA00022490"/>
    </source>
</evidence>
<gene>
    <name evidence="5 10" type="primary">cheB</name>
    <name evidence="10" type="ORF">Pla8534_32470</name>
</gene>
<keyword evidence="3 5" id="KW-0378">Hydrolase</keyword>
<comment type="similarity">
    <text evidence="5">Belongs to the CheB family.</text>
</comment>
<dbReference type="GO" id="GO:0050568">
    <property type="term" value="F:protein-glutamine glutaminase activity"/>
    <property type="evidence" value="ECO:0007669"/>
    <property type="project" value="UniProtKB-UniRule"/>
</dbReference>
<evidence type="ECO:0000313" key="10">
    <source>
        <dbReference type="EMBL" id="QDU95432.1"/>
    </source>
</evidence>
<dbReference type="InterPro" id="IPR000673">
    <property type="entry name" value="Sig_transdc_resp-reg_Me-estase"/>
</dbReference>
<dbReference type="Pfam" id="PF01339">
    <property type="entry name" value="CheB_methylest"/>
    <property type="match status" value="1"/>
</dbReference>
<evidence type="ECO:0000313" key="11">
    <source>
        <dbReference type="Proteomes" id="UP000317648"/>
    </source>
</evidence>
<dbReference type="HAMAP" id="MF_00099">
    <property type="entry name" value="CheB_chemtxs"/>
    <property type="match status" value="1"/>
</dbReference>
<feature type="modified residue" description="4-aspartylphosphate" evidence="5 7">
    <location>
        <position position="58"/>
    </location>
</feature>
<comment type="PTM">
    <text evidence="5">Phosphorylated by CheA. Phosphorylation of the N-terminal regulatory domain activates the methylesterase activity.</text>
</comment>
<dbReference type="EC" id="3.5.1.44" evidence="5"/>
<feature type="active site" evidence="5 6">
    <location>
        <position position="179"/>
    </location>
</feature>
<dbReference type="InterPro" id="IPR001789">
    <property type="entry name" value="Sig_transdc_resp-reg_receiver"/>
</dbReference>
<dbReference type="EC" id="3.1.1.61" evidence="5"/>
<dbReference type="CDD" id="cd17541">
    <property type="entry name" value="REC_CheB-like"/>
    <property type="match status" value="1"/>
</dbReference>
<comment type="catalytic activity">
    <reaction evidence="4 5">
        <text>[protein]-L-glutamate 5-O-methyl ester + H2O = L-glutamyl-[protein] + methanol + H(+)</text>
        <dbReference type="Rhea" id="RHEA:23236"/>
        <dbReference type="Rhea" id="RHEA-COMP:10208"/>
        <dbReference type="Rhea" id="RHEA-COMP:10311"/>
        <dbReference type="ChEBI" id="CHEBI:15377"/>
        <dbReference type="ChEBI" id="CHEBI:15378"/>
        <dbReference type="ChEBI" id="CHEBI:17790"/>
        <dbReference type="ChEBI" id="CHEBI:29973"/>
        <dbReference type="ChEBI" id="CHEBI:82795"/>
        <dbReference type="EC" id="3.1.1.61"/>
    </reaction>
</comment>
<dbReference type="CDD" id="cd16432">
    <property type="entry name" value="CheB_Rec"/>
    <property type="match status" value="1"/>
</dbReference>
<dbReference type="InterPro" id="IPR008248">
    <property type="entry name" value="CheB-like"/>
</dbReference>
<evidence type="ECO:0000256" key="6">
    <source>
        <dbReference type="PROSITE-ProRule" id="PRU00050"/>
    </source>
</evidence>
<evidence type="ECO:0000256" key="5">
    <source>
        <dbReference type="HAMAP-Rule" id="MF_00099"/>
    </source>
</evidence>
<evidence type="ECO:0000259" key="9">
    <source>
        <dbReference type="PROSITE" id="PS50122"/>
    </source>
</evidence>
<dbReference type="Gene3D" id="3.40.50.180">
    <property type="entry name" value="Methylesterase CheB, C-terminal domain"/>
    <property type="match status" value="1"/>
</dbReference>
<dbReference type="InterPro" id="IPR011006">
    <property type="entry name" value="CheY-like_superfamily"/>
</dbReference>
<dbReference type="AlphaFoldDB" id="A0A518DUB0"/>
<dbReference type="SUPFAM" id="SSF52738">
    <property type="entry name" value="Methylesterase CheB, C-terminal domain"/>
    <property type="match status" value="1"/>
</dbReference>
<dbReference type="InterPro" id="IPR035909">
    <property type="entry name" value="CheB_C"/>
</dbReference>
<comment type="domain">
    <text evidence="5">Contains a C-terminal catalytic domain, and an N-terminal region which modulates catalytic activity.</text>
</comment>
<reference evidence="10 11" key="1">
    <citation type="submission" date="2019-02" db="EMBL/GenBank/DDBJ databases">
        <title>Deep-cultivation of Planctomycetes and their phenomic and genomic characterization uncovers novel biology.</title>
        <authorList>
            <person name="Wiegand S."/>
            <person name="Jogler M."/>
            <person name="Boedeker C."/>
            <person name="Pinto D."/>
            <person name="Vollmers J."/>
            <person name="Rivas-Marin E."/>
            <person name="Kohn T."/>
            <person name="Peeters S.H."/>
            <person name="Heuer A."/>
            <person name="Rast P."/>
            <person name="Oberbeckmann S."/>
            <person name="Bunk B."/>
            <person name="Jeske O."/>
            <person name="Meyerdierks A."/>
            <person name="Storesund J.E."/>
            <person name="Kallscheuer N."/>
            <person name="Luecker S."/>
            <person name="Lage O.M."/>
            <person name="Pohl T."/>
            <person name="Merkel B.J."/>
            <person name="Hornburger P."/>
            <person name="Mueller R.-W."/>
            <person name="Bruemmer F."/>
            <person name="Labrenz M."/>
            <person name="Spormann A.M."/>
            <person name="Op den Camp H."/>
            <person name="Overmann J."/>
            <person name="Amann R."/>
            <person name="Jetten M.S.M."/>
            <person name="Mascher T."/>
            <person name="Medema M.H."/>
            <person name="Devos D.P."/>
            <person name="Kaster A.-K."/>
            <person name="Ovreas L."/>
            <person name="Rohde M."/>
            <person name="Galperin M.Y."/>
            <person name="Jogler C."/>
        </authorList>
    </citation>
    <scope>NUCLEOTIDE SEQUENCE [LARGE SCALE GENOMIC DNA]</scope>
    <source>
        <strain evidence="10 11">Pla85_3_4</strain>
    </source>
</reference>
<dbReference type="EMBL" id="CP036433">
    <property type="protein sequence ID" value="QDU95432.1"/>
    <property type="molecule type" value="Genomic_DNA"/>
</dbReference>
<dbReference type="PANTHER" id="PTHR42872">
    <property type="entry name" value="PROTEIN-GLUTAMATE METHYLESTERASE/PROTEIN-GLUTAMINE GLUTAMINASE"/>
    <property type="match status" value="1"/>
</dbReference>
<comment type="subcellular location">
    <subcellularLocation>
        <location evidence="5">Cytoplasm</location>
    </subcellularLocation>
</comment>
<dbReference type="Gene3D" id="3.40.50.2300">
    <property type="match status" value="1"/>
</dbReference>
<dbReference type="Pfam" id="PF00072">
    <property type="entry name" value="Response_reg"/>
    <property type="match status" value="1"/>
</dbReference>
<comment type="catalytic activity">
    <reaction evidence="5">
        <text>L-glutaminyl-[protein] + H2O = L-glutamyl-[protein] + NH4(+)</text>
        <dbReference type="Rhea" id="RHEA:16441"/>
        <dbReference type="Rhea" id="RHEA-COMP:10207"/>
        <dbReference type="Rhea" id="RHEA-COMP:10208"/>
        <dbReference type="ChEBI" id="CHEBI:15377"/>
        <dbReference type="ChEBI" id="CHEBI:28938"/>
        <dbReference type="ChEBI" id="CHEBI:29973"/>
        <dbReference type="ChEBI" id="CHEBI:30011"/>
        <dbReference type="EC" id="3.5.1.44"/>
    </reaction>
</comment>
<dbReference type="RefSeq" id="WP_231756632.1">
    <property type="nucleotide sequence ID" value="NZ_CP036433.1"/>
</dbReference>
<dbReference type="KEGG" id="lcre:Pla8534_32470"/>
<evidence type="ECO:0000256" key="2">
    <source>
        <dbReference type="ARBA" id="ARBA00022500"/>
    </source>
</evidence>
<dbReference type="PROSITE" id="PS50122">
    <property type="entry name" value="CHEB"/>
    <property type="match status" value="1"/>
</dbReference>
<dbReference type="SUPFAM" id="SSF52172">
    <property type="entry name" value="CheY-like"/>
    <property type="match status" value="1"/>
</dbReference>
<evidence type="ECO:0000259" key="8">
    <source>
        <dbReference type="PROSITE" id="PS50110"/>
    </source>
</evidence>
<dbReference type="GO" id="GO:0005737">
    <property type="term" value="C:cytoplasm"/>
    <property type="evidence" value="ECO:0007669"/>
    <property type="project" value="UniProtKB-SubCell"/>
</dbReference>
<comment type="function">
    <text evidence="5">Involved in chemotaxis. Part of a chemotaxis signal transduction system that modulates chemotaxis in response to various stimuli. Catalyzes the demethylation of specific methylglutamate residues introduced into the chemoreceptors (methyl-accepting chemotaxis proteins or MCP) by CheR. Also mediates the irreversible deamidation of specific glutamine residues to glutamic acid.</text>
</comment>
<sequence length="372" mass="39513">MTTKSIRVLVVDDSAVLRARICDILAMEPGLEVVGTACDGLDALRKLEVLQPDLMTLDVQMPRMDGLATVDAVLSKRSIPIIMVSSLTHRAASTTLDALERGAMDYIAKPDGSGASVEFAEQLVHKIRVMANVDVQRVLQFRRAKAARMAASRSAALSNPADTESTEKYPTQCIALGVSTGGPPALASMFQDLQAPLPPLVIVQHMPANFTGPFAARLDSLSKLSVKEAQHGDRLRANHAYIAPGGKHLRLKRQGDYTVVSITDGEPVSSHKPSIDLMMQDAAAIFGLGCLGVLMTGMGSDGVAGCRAIREAGGYVLGQDEASSDVYGMNKAAFVQGQVDSQFAVEYLPQILAQQCRRIGVAQQASGAVGVR</sequence>
<evidence type="ECO:0000256" key="7">
    <source>
        <dbReference type="PROSITE-ProRule" id="PRU00169"/>
    </source>
</evidence>